<reference evidence="3" key="1">
    <citation type="submission" date="2020-06" db="EMBL/GenBank/DDBJ databases">
        <title>A chromosome-scale genome assembly of Talaromyces rugulosus W13939.</title>
        <authorList>
            <person name="Wang B."/>
            <person name="Guo L."/>
            <person name="Ye K."/>
            <person name="Wang L."/>
        </authorList>
    </citation>
    <scope>NUCLEOTIDE SEQUENCE [LARGE SCALE GENOMIC DNA]</scope>
    <source>
        <strain evidence="3">W13939</strain>
    </source>
</reference>
<feature type="region of interest" description="Disordered" evidence="1">
    <location>
        <begin position="1"/>
        <end position="84"/>
    </location>
</feature>
<dbReference type="RefSeq" id="XP_035350727.1">
    <property type="nucleotide sequence ID" value="XM_035494834.1"/>
</dbReference>
<evidence type="ECO:0000313" key="3">
    <source>
        <dbReference type="Proteomes" id="UP000509510"/>
    </source>
</evidence>
<dbReference type="OrthoDB" id="5368934at2759"/>
<keyword evidence="3" id="KW-1185">Reference proteome</keyword>
<name>A0A7H8RDP0_TALRU</name>
<proteinExistence type="predicted"/>
<protein>
    <submittedName>
        <fullName evidence="2">Uncharacterized protein</fullName>
    </submittedName>
</protein>
<evidence type="ECO:0000256" key="1">
    <source>
        <dbReference type="SAM" id="MobiDB-lite"/>
    </source>
</evidence>
<accession>A0A7H8RDP0</accession>
<sequence length="444" mass="50304">MSPTQSGTCVVQKESPRGKSMIPISTITRLWKPSKEPDTSSSGSSKTPRRVTRSPKGKEQRVLPDQANAISQNDDPFTAGHSPLRSKSTIKSLQAFNVAPVSSDVVVGKRCDSLLNIPNEPLFLGEDFAALLKVPNIPNKESVWVDLWIPIRAGDKVIPLDAQYLSSLRSFLGLRYLKITGMLKSYQKEIFRAVWNMESLEHLDLRMAEEPQLSPGVYWRRIEKGWVPRKREAQNYQCPGNGKGRISRRFGIAEYLDNIVIELARERHYDGLGDFDKWSNKKLSIVHLTLRGFVVDALPFFSCFDENRLRKITFTDCYDSGFCLPGDLIDEVQINVGGFEPATVVPVHHIPKELNRITIKEGRIVEKRPIQSRLHQRVLLPSREAATSHAVIAPPQYSPGKNPHRHVTLGGQAHKTTGARLSMFSWRRRKLDFNSVIEEEEEEY</sequence>
<evidence type="ECO:0000313" key="2">
    <source>
        <dbReference type="EMBL" id="QKX64554.1"/>
    </source>
</evidence>
<dbReference type="KEGG" id="trg:TRUGW13939_11729"/>
<dbReference type="EMBL" id="CP055903">
    <property type="protein sequence ID" value="QKX64554.1"/>
    <property type="molecule type" value="Genomic_DNA"/>
</dbReference>
<organism evidence="2 3">
    <name type="scientific">Talaromyces rugulosus</name>
    <name type="common">Penicillium rugulosum</name>
    <dbReference type="NCBI Taxonomy" id="121627"/>
    <lineage>
        <taxon>Eukaryota</taxon>
        <taxon>Fungi</taxon>
        <taxon>Dikarya</taxon>
        <taxon>Ascomycota</taxon>
        <taxon>Pezizomycotina</taxon>
        <taxon>Eurotiomycetes</taxon>
        <taxon>Eurotiomycetidae</taxon>
        <taxon>Eurotiales</taxon>
        <taxon>Trichocomaceae</taxon>
        <taxon>Talaromyces</taxon>
        <taxon>Talaromyces sect. Islandici</taxon>
    </lineage>
</organism>
<dbReference type="AlphaFoldDB" id="A0A7H8RDP0"/>
<dbReference type="Proteomes" id="UP000509510">
    <property type="component" value="Chromosome VI"/>
</dbReference>
<gene>
    <name evidence="2" type="ORF">TRUGW13939_11729</name>
</gene>
<dbReference type="GeneID" id="55999206"/>